<name>A0A668RKV6_OREAU</name>
<feature type="signal peptide" evidence="4">
    <location>
        <begin position="1"/>
        <end position="23"/>
    </location>
</feature>
<dbReference type="PANTHER" id="PTHR11860">
    <property type="entry name" value="POLYMERIC-IMMUNOGLOBULIN RECEPTOR"/>
    <property type="match status" value="1"/>
</dbReference>
<evidence type="ECO:0000256" key="3">
    <source>
        <dbReference type="ARBA" id="ARBA00023136"/>
    </source>
</evidence>
<keyword evidence="2" id="KW-0812">Transmembrane</keyword>
<dbReference type="GO" id="GO:0005886">
    <property type="term" value="C:plasma membrane"/>
    <property type="evidence" value="ECO:0007669"/>
    <property type="project" value="TreeGrafter"/>
</dbReference>
<reference evidence="5" key="2">
    <citation type="submission" date="2025-09" db="UniProtKB">
        <authorList>
            <consortium name="Ensembl"/>
        </authorList>
    </citation>
    <scope>IDENTIFICATION</scope>
</reference>
<dbReference type="InterPro" id="IPR050671">
    <property type="entry name" value="CD300_family_receptors"/>
</dbReference>
<dbReference type="AlphaFoldDB" id="A0A668RKV6"/>
<protein>
    <recommendedName>
        <fullName evidence="7">Immunoglobulin V-set domain-containing protein</fullName>
    </recommendedName>
</protein>
<dbReference type="Gene3D" id="2.60.40.10">
    <property type="entry name" value="Immunoglobulins"/>
    <property type="match status" value="1"/>
</dbReference>
<keyword evidence="6" id="KW-1185">Reference proteome</keyword>
<organism evidence="5 6">
    <name type="scientific">Oreochromis aureus</name>
    <name type="common">Israeli tilapia</name>
    <name type="synonym">Chromis aureus</name>
    <dbReference type="NCBI Taxonomy" id="47969"/>
    <lineage>
        <taxon>Eukaryota</taxon>
        <taxon>Metazoa</taxon>
        <taxon>Chordata</taxon>
        <taxon>Craniata</taxon>
        <taxon>Vertebrata</taxon>
        <taxon>Euteleostomi</taxon>
        <taxon>Actinopterygii</taxon>
        <taxon>Neopterygii</taxon>
        <taxon>Teleostei</taxon>
        <taxon>Neoteleostei</taxon>
        <taxon>Acanthomorphata</taxon>
        <taxon>Ovalentaria</taxon>
        <taxon>Cichlomorphae</taxon>
        <taxon>Cichliformes</taxon>
        <taxon>Cichlidae</taxon>
        <taxon>African cichlids</taxon>
        <taxon>Pseudocrenilabrinae</taxon>
        <taxon>Oreochromini</taxon>
        <taxon>Oreochromis</taxon>
    </lineage>
</organism>
<dbReference type="PANTHER" id="PTHR11860:SF118">
    <property type="entry name" value="CMRF35-LIKE MOLECULE 3-RELATED"/>
    <property type="match status" value="1"/>
</dbReference>
<dbReference type="GO" id="GO:0004888">
    <property type="term" value="F:transmembrane signaling receptor activity"/>
    <property type="evidence" value="ECO:0007669"/>
    <property type="project" value="TreeGrafter"/>
</dbReference>
<dbReference type="Ensembl" id="ENSOABT00000000579.2">
    <property type="protein sequence ID" value="ENSOABP00000000554.2"/>
    <property type="gene ID" value="ENSOABG00000000422.2"/>
</dbReference>
<evidence type="ECO:0000256" key="4">
    <source>
        <dbReference type="SAM" id="SignalP"/>
    </source>
</evidence>
<feature type="chain" id="PRO_5044239574" description="Immunoglobulin V-set domain-containing protein" evidence="4">
    <location>
        <begin position="24"/>
        <end position="135"/>
    </location>
</feature>
<evidence type="ECO:0008006" key="7">
    <source>
        <dbReference type="Google" id="ProtNLM"/>
    </source>
</evidence>
<dbReference type="InterPro" id="IPR013783">
    <property type="entry name" value="Ig-like_fold"/>
</dbReference>
<dbReference type="InterPro" id="IPR036179">
    <property type="entry name" value="Ig-like_dom_sf"/>
</dbReference>
<keyword evidence="4" id="KW-0732">Signal</keyword>
<evidence type="ECO:0000313" key="6">
    <source>
        <dbReference type="Proteomes" id="UP000472276"/>
    </source>
</evidence>
<evidence type="ECO:0000256" key="2">
    <source>
        <dbReference type="ARBA" id="ARBA00022692"/>
    </source>
</evidence>
<accession>A0A668RKV6</accession>
<reference evidence="5" key="1">
    <citation type="submission" date="2025-08" db="UniProtKB">
        <authorList>
            <consortium name="Ensembl"/>
        </authorList>
    </citation>
    <scope>IDENTIFICATION</scope>
</reference>
<comment type="subcellular location">
    <subcellularLocation>
        <location evidence="1">Membrane</location>
    </subcellularLocation>
</comment>
<keyword evidence="3" id="KW-0472">Membrane</keyword>
<sequence>MYRQCYSILWECILMFTCISVKAGKSITIPCLYHYQYRDHVKYLCEGYYWMSCSYAVKTNEADPSGKYLISDDKKHQIFTVTINNLTNQNSDYWCGLENTALDNRAYFQLLVTNGNQMTVAGIGVLKGTFRYQYI</sequence>
<evidence type="ECO:0000256" key="1">
    <source>
        <dbReference type="ARBA" id="ARBA00004370"/>
    </source>
</evidence>
<proteinExistence type="predicted"/>
<dbReference type="OMA" id="LWECILM"/>
<dbReference type="SUPFAM" id="SSF48726">
    <property type="entry name" value="Immunoglobulin"/>
    <property type="match status" value="1"/>
</dbReference>
<evidence type="ECO:0000313" key="5">
    <source>
        <dbReference type="Ensembl" id="ENSOABP00000000554.2"/>
    </source>
</evidence>
<dbReference type="Proteomes" id="UP000472276">
    <property type="component" value="Unassembled WGS sequence"/>
</dbReference>